<evidence type="ECO:0000256" key="1">
    <source>
        <dbReference type="ARBA" id="ARBA00005662"/>
    </source>
</evidence>
<dbReference type="PROSITE" id="PS51257">
    <property type="entry name" value="PROKAR_LIPOPROTEIN"/>
    <property type="match status" value="1"/>
</dbReference>
<feature type="domain" description="Capsule synthesis protein CapA" evidence="2">
    <location>
        <begin position="25"/>
        <end position="249"/>
    </location>
</feature>
<dbReference type="Gene3D" id="3.60.21.10">
    <property type="match status" value="1"/>
</dbReference>
<evidence type="ECO:0000313" key="3">
    <source>
        <dbReference type="EMBL" id="KZS42927.1"/>
    </source>
</evidence>
<gene>
    <name evidence="3" type="ORF">AWE51_16370</name>
</gene>
<dbReference type="SMART" id="SM00854">
    <property type="entry name" value="PGA_cap"/>
    <property type="match status" value="1"/>
</dbReference>
<dbReference type="AlphaFoldDB" id="A0A163D1J0"/>
<accession>A0A163D1J0</accession>
<protein>
    <recommendedName>
        <fullName evidence="2">Capsule synthesis protein CapA domain-containing protein</fullName>
    </recommendedName>
</protein>
<comment type="caution">
    <text evidence="3">The sequence shown here is derived from an EMBL/GenBank/DDBJ whole genome shotgun (WGS) entry which is preliminary data.</text>
</comment>
<evidence type="ECO:0000313" key="4">
    <source>
        <dbReference type="Proteomes" id="UP000076715"/>
    </source>
</evidence>
<dbReference type="SUPFAM" id="SSF56300">
    <property type="entry name" value="Metallo-dependent phosphatases"/>
    <property type="match status" value="1"/>
</dbReference>
<dbReference type="InterPro" id="IPR029052">
    <property type="entry name" value="Metallo-depent_PP-like"/>
</dbReference>
<proteinExistence type="inferred from homology"/>
<sequence length="469" mass="53799">MKKVKFLLIVTALFFSCQNEHSSLGIMFTGDVILDRGVKDQVTLHGDSLLTKAFYKAKSEDFLVVNYEGTFTNQVASQRDEFNFSQEAKYASLLAKSGITHVSIANNHSYDYYEEGFKDTVEALSQNNLDVLGNTCNPKILSKGEYNCAILGASLTTYNENLCISSIKKLKSSVINFKKNHPEIPLVLYIHWGLELQYTPEKWQKELAVDLVNLGVDAIIGHHPHVVQTIDFINDVPVFYSLGNYIADAYLPNTNISYTISLKVTDQIDQVNLIPIELKRYFPFHINKDQQLSYLKKYLSFSNGVCALQNKESWILKPLKMVDFKEETTLWVSTKDTIYSTIKKMQSGQKVLTVHTPNSRSNTVGLFGELSEMHFSDIDNNGIIDILLGIKKKVHFDQEEKKRLNIYSYKEKRLSPLWLGTKFIDDVDSFSPYTKNRYNYLQTIEVDKKGKKHQRIYKWDDFGFALTNK</sequence>
<dbReference type="STRING" id="1642818.AWE51_16370"/>
<dbReference type="InterPro" id="IPR019079">
    <property type="entry name" value="Capsule_synth_CapA"/>
</dbReference>
<keyword evidence="4" id="KW-1185">Reference proteome</keyword>
<comment type="similarity">
    <text evidence="1">Belongs to the CapA family.</text>
</comment>
<evidence type="ECO:0000259" key="2">
    <source>
        <dbReference type="SMART" id="SM00854"/>
    </source>
</evidence>
<dbReference type="EMBL" id="LQRT01000001">
    <property type="protein sequence ID" value="KZS42927.1"/>
    <property type="molecule type" value="Genomic_DNA"/>
</dbReference>
<dbReference type="PANTHER" id="PTHR33393:SF12">
    <property type="entry name" value="CAPSULE BIOSYNTHESIS PROTEIN CAPA"/>
    <property type="match status" value="1"/>
</dbReference>
<dbReference type="Pfam" id="PF09587">
    <property type="entry name" value="PGA_cap"/>
    <property type="match status" value="1"/>
</dbReference>
<name>A0A163D1J0_9FLAO</name>
<organism evidence="3 4">
    <name type="scientific">Aquimarina aggregata</name>
    <dbReference type="NCBI Taxonomy" id="1642818"/>
    <lineage>
        <taxon>Bacteria</taxon>
        <taxon>Pseudomonadati</taxon>
        <taxon>Bacteroidota</taxon>
        <taxon>Flavobacteriia</taxon>
        <taxon>Flavobacteriales</taxon>
        <taxon>Flavobacteriaceae</taxon>
        <taxon>Aquimarina</taxon>
    </lineage>
</organism>
<dbReference type="InterPro" id="IPR052169">
    <property type="entry name" value="CW_Biosynth-Accessory"/>
</dbReference>
<dbReference type="PANTHER" id="PTHR33393">
    <property type="entry name" value="POLYGLUTAMINE SYNTHESIS ACCESSORY PROTEIN RV0574C-RELATED"/>
    <property type="match status" value="1"/>
</dbReference>
<dbReference type="OrthoDB" id="9810906at2"/>
<reference evidence="3 4" key="1">
    <citation type="submission" date="2016-01" db="EMBL/GenBank/DDBJ databases">
        <title>The draft genome sequence of Aquimarina sp. RZW4-3-2.</title>
        <authorList>
            <person name="Wang Y."/>
        </authorList>
    </citation>
    <scope>NUCLEOTIDE SEQUENCE [LARGE SCALE GENOMIC DNA]</scope>
    <source>
        <strain evidence="3 4">RZW4-3-2</strain>
    </source>
</reference>
<dbReference type="Proteomes" id="UP000076715">
    <property type="component" value="Unassembled WGS sequence"/>
</dbReference>